<dbReference type="AlphaFoldDB" id="A4JFI9"/>
<dbReference type="GO" id="GO:0046819">
    <property type="term" value="P:protein secretion by the type V secretion system"/>
    <property type="evidence" value="ECO:0007669"/>
    <property type="project" value="TreeGrafter"/>
</dbReference>
<dbReference type="PANTHER" id="PTHR34597">
    <property type="entry name" value="SLR1661 PROTEIN"/>
    <property type="match status" value="1"/>
</dbReference>
<feature type="compositionally biased region" description="Polar residues" evidence="1">
    <location>
        <begin position="69"/>
        <end position="79"/>
    </location>
</feature>
<dbReference type="InterPro" id="IPR005565">
    <property type="entry name" value="Hemolysn_activator_HlyB_C"/>
</dbReference>
<gene>
    <name evidence="4" type="ordered locus">Bcep1808_2040</name>
</gene>
<proteinExistence type="predicted"/>
<dbReference type="Gene3D" id="2.40.160.50">
    <property type="entry name" value="membrane protein fhac: a member of the omp85/tpsb transporter family"/>
    <property type="match status" value="1"/>
</dbReference>
<dbReference type="PANTHER" id="PTHR34597:SF6">
    <property type="entry name" value="BLR6126 PROTEIN"/>
    <property type="match status" value="1"/>
</dbReference>
<dbReference type="InterPro" id="IPR051544">
    <property type="entry name" value="TPS_OM_transporter"/>
</dbReference>
<keyword evidence="2" id="KW-0472">Membrane</keyword>
<organism evidence="4 5">
    <name type="scientific">Burkholderia vietnamiensis (strain G4 / LMG 22486)</name>
    <name type="common">Burkholderia cepacia (strain R1808)</name>
    <dbReference type="NCBI Taxonomy" id="269482"/>
    <lineage>
        <taxon>Bacteria</taxon>
        <taxon>Pseudomonadati</taxon>
        <taxon>Pseudomonadota</taxon>
        <taxon>Betaproteobacteria</taxon>
        <taxon>Burkholderiales</taxon>
        <taxon>Burkholderiaceae</taxon>
        <taxon>Burkholderia</taxon>
        <taxon>Burkholderia cepacia complex</taxon>
    </lineage>
</organism>
<dbReference type="Pfam" id="PF03865">
    <property type="entry name" value="ShlB"/>
    <property type="match status" value="1"/>
</dbReference>
<reference evidence="5" key="1">
    <citation type="submission" date="2007-03" db="EMBL/GenBank/DDBJ databases">
        <title>Complete sequence of chromosome 1 of Burkholderia vietnamiensis G4.</title>
        <authorList>
            <consortium name="US DOE Joint Genome Institute"/>
            <person name="Copeland A."/>
            <person name="Lucas S."/>
            <person name="Lapidus A."/>
            <person name="Barry K."/>
            <person name="Detter J.C."/>
            <person name="Glavina del Rio T."/>
            <person name="Hammon N."/>
            <person name="Israni S."/>
            <person name="Dalin E."/>
            <person name="Tice H."/>
            <person name="Pitluck S."/>
            <person name="Chain P."/>
            <person name="Malfatti S."/>
            <person name="Shin M."/>
            <person name="Vergez L."/>
            <person name="Schmutz J."/>
            <person name="Larimer F."/>
            <person name="Land M."/>
            <person name="Hauser L."/>
            <person name="Kyrpides N."/>
            <person name="Tiedje J."/>
            <person name="Richardson P."/>
        </authorList>
    </citation>
    <scope>NUCLEOTIDE SEQUENCE [LARGE SCALE GENOMIC DNA]</scope>
    <source>
        <strain evidence="5">G4 / LMG 22486</strain>
    </source>
</reference>
<feature type="region of interest" description="Disordered" evidence="1">
    <location>
        <begin position="256"/>
        <end position="275"/>
    </location>
</feature>
<feature type="region of interest" description="Disordered" evidence="1">
    <location>
        <begin position="54"/>
        <end position="91"/>
    </location>
</feature>
<evidence type="ECO:0000259" key="3">
    <source>
        <dbReference type="Pfam" id="PF03865"/>
    </source>
</evidence>
<feature type="domain" description="Haemolysin activator HlyB C-terminal" evidence="3">
    <location>
        <begin position="352"/>
        <end position="550"/>
    </location>
</feature>
<keyword evidence="2" id="KW-0812">Transmembrane</keyword>
<protein>
    <submittedName>
        <fullName evidence="4">Hemolysin activation/secretion protein-like protein</fullName>
    </submittedName>
</protein>
<evidence type="ECO:0000313" key="4">
    <source>
        <dbReference type="EMBL" id="ABO55042.1"/>
    </source>
</evidence>
<dbReference type="KEGG" id="bvi:Bcep1808_2040"/>
<evidence type="ECO:0000256" key="2">
    <source>
        <dbReference type="SAM" id="Phobius"/>
    </source>
</evidence>
<feature type="transmembrane region" description="Helical" evidence="2">
    <location>
        <begin position="28"/>
        <end position="51"/>
    </location>
</feature>
<evidence type="ECO:0000313" key="5">
    <source>
        <dbReference type="Proteomes" id="UP000002287"/>
    </source>
</evidence>
<accession>A4JFI9</accession>
<dbReference type="HOGENOM" id="CLU_451061_0_0_4"/>
<keyword evidence="2" id="KW-1133">Transmembrane helix</keyword>
<dbReference type="EMBL" id="CP000614">
    <property type="protein sequence ID" value="ABO55042.1"/>
    <property type="molecule type" value="Genomic_DNA"/>
</dbReference>
<evidence type="ECO:0000256" key="1">
    <source>
        <dbReference type="SAM" id="MobiDB-lite"/>
    </source>
</evidence>
<dbReference type="GO" id="GO:0008320">
    <property type="term" value="F:protein transmembrane transporter activity"/>
    <property type="evidence" value="ECO:0007669"/>
    <property type="project" value="TreeGrafter"/>
</dbReference>
<dbReference type="GO" id="GO:0098046">
    <property type="term" value="C:type V protein secretion system complex"/>
    <property type="evidence" value="ECO:0007669"/>
    <property type="project" value="TreeGrafter"/>
</dbReference>
<sequence>MTDPRLGRATAHAPSTFARLRARPIARAIAWALIASMTGLPCIPALAAVVATASGSGSDSEPGNPAQGAASQNGATATQGGLAAPDASESATLGGAVTPDGFGVAPVDLLGWRVESNDAKLLDAATGDWHEQDAKPLGVDVNGRADAKALAVALQARALSAGFASVYTQVDPNRGVIRLNLLPVHITQSGRNDYLRFFTPIDGKPASASKLAAATRLTQESAAINGDHVAITLSNPTNPMSLDAAVASGNARAAAAGTDTGDAMPLSIESQPADDQKTYGGALAFSTYGQRYSGRDTLTESGYARITDGVQANVSASQGLPGLPPHGDDSNGGRFYSESAGVRGVTPWGIGSLLYSHTDYRQGGPDFRDFDINGTIDRLDAQFERPLSQGLSVFFGLSAATQRQSIGVAGLDDRQNLLFAQAGINYQGAIGILSGRVMQGLAGSDKYNLAPLSGPFDSHFTAVAIDARKSIALAPRWTLDLSASAQAGSSGTPSVNAFYLGGLDRGRGYTTGNLAGSDGVAASATIGYAVHPLWTLYAGIDGGIVKPAEIGAQTESSVFVGVKTSHPIRMGHVFASMDFGFAKPLNGPAGERKSPTFGAFLTLGF</sequence>
<name>A4JFI9_BURVG</name>
<dbReference type="Proteomes" id="UP000002287">
    <property type="component" value="Chromosome 1"/>
</dbReference>